<organism evidence="2 3">
    <name type="scientific">Streptomyces halobius</name>
    <dbReference type="NCBI Taxonomy" id="2879846"/>
    <lineage>
        <taxon>Bacteria</taxon>
        <taxon>Bacillati</taxon>
        <taxon>Actinomycetota</taxon>
        <taxon>Actinomycetes</taxon>
        <taxon>Kitasatosporales</taxon>
        <taxon>Streptomycetaceae</taxon>
        <taxon>Streptomyces</taxon>
    </lineage>
</organism>
<reference evidence="2" key="1">
    <citation type="submission" date="2021-10" db="EMBL/GenBank/DDBJ databases">
        <title>Streptomyces nigrumlapis sp.nov.,an antimicrobial producing actinobacterium isolated from Black Gobi rocks.</title>
        <authorList>
            <person name="Wen Y."/>
            <person name="Zhang W."/>
            <person name="Liu X.G."/>
        </authorList>
    </citation>
    <scope>NUCLEOTIDE SEQUENCE</scope>
    <source>
        <strain evidence="2">ST13-2-2</strain>
    </source>
</reference>
<gene>
    <name evidence="2" type="ORF">K9S39_05290</name>
</gene>
<feature type="compositionally biased region" description="Acidic residues" evidence="1">
    <location>
        <begin position="79"/>
        <end position="99"/>
    </location>
</feature>
<dbReference type="Proteomes" id="UP000830115">
    <property type="component" value="Chromosome"/>
</dbReference>
<evidence type="ECO:0008006" key="4">
    <source>
        <dbReference type="Google" id="ProtNLM"/>
    </source>
</evidence>
<evidence type="ECO:0000256" key="1">
    <source>
        <dbReference type="SAM" id="MobiDB-lite"/>
    </source>
</evidence>
<proteinExistence type="predicted"/>
<protein>
    <recommendedName>
        <fullName evidence="4">Toxic anion resistance protein</fullName>
    </recommendedName>
</protein>
<sequence length="389" mass="41488">MSRDFAEMLEAATPTAEVMEVDTSFLDAYRRGGSEELKRVQAQAAQPEPEVATPEPEAQLDEAGDVDSQPEVEGLQADPDVDAEEDRLDLEPDYEPDAGDSERAGGSNQRGGDGGGQGGTAGALPGCAPAGPAADAVPAPGAQPDVEDAATAEVTSHDVVATPDESEHVTPGSLQLTDHQDAVQSAASKGSSGSTAETATLPQSGFRLAGVQSQPHIKALPESIMNALREQLRAAAVRDLGVSDSAAREFSQRLSQGTLVTAFLLAQLDLRLDADPATERAVELFRSRDPLLGSVVARLANIEAVERERDGLLRKLRDELGEVRQTSAVIEQALAYSIADRTENFLRGSHNLHDAPITHKEAIYLRDKAREATRTQLKLEREREGRPIR</sequence>
<dbReference type="RefSeq" id="WP_248862199.1">
    <property type="nucleotide sequence ID" value="NZ_CP086322.1"/>
</dbReference>
<feature type="compositionally biased region" description="Low complexity" evidence="1">
    <location>
        <begin position="122"/>
        <end position="144"/>
    </location>
</feature>
<dbReference type="EMBL" id="CP086322">
    <property type="protein sequence ID" value="UQA91370.1"/>
    <property type="molecule type" value="Genomic_DNA"/>
</dbReference>
<name>A0ABY4M0T0_9ACTN</name>
<keyword evidence="3" id="KW-1185">Reference proteome</keyword>
<feature type="compositionally biased region" description="Gly residues" evidence="1">
    <location>
        <begin position="108"/>
        <end position="121"/>
    </location>
</feature>
<evidence type="ECO:0000313" key="2">
    <source>
        <dbReference type="EMBL" id="UQA91370.1"/>
    </source>
</evidence>
<feature type="compositionally biased region" description="Acidic residues" evidence="1">
    <location>
        <begin position="58"/>
        <end position="70"/>
    </location>
</feature>
<feature type="compositionally biased region" description="Low complexity" evidence="1">
    <location>
        <begin position="40"/>
        <end position="57"/>
    </location>
</feature>
<feature type="region of interest" description="Disordered" evidence="1">
    <location>
        <begin position="36"/>
        <end position="172"/>
    </location>
</feature>
<accession>A0ABY4M0T0</accession>
<evidence type="ECO:0000313" key="3">
    <source>
        <dbReference type="Proteomes" id="UP000830115"/>
    </source>
</evidence>